<evidence type="ECO:0000256" key="3">
    <source>
        <dbReference type="SAM" id="MobiDB-lite"/>
    </source>
</evidence>
<feature type="region of interest" description="Disordered" evidence="3">
    <location>
        <begin position="1"/>
        <end position="20"/>
    </location>
</feature>
<dbReference type="GO" id="GO:0051782">
    <property type="term" value="P:negative regulation of cell division"/>
    <property type="evidence" value="ECO:0007669"/>
    <property type="project" value="TreeGrafter"/>
</dbReference>
<evidence type="ECO:0000313" key="4">
    <source>
        <dbReference type="EMBL" id="TCT07511.1"/>
    </source>
</evidence>
<reference evidence="4 5" key="1">
    <citation type="submission" date="2019-03" db="EMBL/GenBank/DDBJ databases">
        <title>Genomic Encyclopedia of Type Strains, Phase IV (KMG-IV): sequencing the most valuable type-strain genomes for metagenomic binning, comparative biology and taxonomic classification.</title>
        <authorList>
            <person name="Goeker M."/>
        </authorList>
    </citation>
    <scope>NUCLEOTIDE SEQUENCE [LARGE SCALE GENOMIC DNA]</scope>
    <source>
        <strain evidence="4 5">DSM 9035</strain>
    </source>
</reference>
<evidence type="ECO:0000256" key="1">
    <source>
        <dbReference type="ARBA" id="ARBA00022741"/>
    </source>
</evidence>
<dbReference type="OrthoDB" id="9783172at2"/>
<sequence>MRVQTPTQTQPQPQPQAEDGPFLLPRLTLHAFCRSHAVMESMTEACAHERMVRVDSRVGGGGIDGAVQAIRGMQRAPQVIVVEVLPETTTLMADLERLAGVCSGHTRVFVIGHSNDMKLYQRLLREGASDYLLAPLAPGDFVAALARVLAAEAETETLGASVVVLGSRGGVGATTVACNLAYVLAEELALDTVLADLKLPFGAVASQFDVTPSLEHSVYLYSPALLDGPALEQLLVPKGARLKLLTAAPNLEACARGDAGLAFERLVPLLMGAHAMTISDTPLIWSPAAIAHLTQATQIVLVVTPDFAAAANAQAVMRQMRALRGAESRPIVVLNQMGVAQRQELKVTELAEIFGRPARELLTIAHDPRAFSISEQNGRVLSERAPTHDAARVFRALAARVAGRETPPSRVRILRSLAERLPAVRKLFG</sequence>
<proteinExistence type="predicted"/>
<dbReference type="RefSeq" id="WP_132028268.1">
    <property type="nucleotide sequence ID" value="NZ_SMAI01000001.1"/>
</dbReference>
<dbReference type="EMBL" id="SMAI01000001">
    <property type="protein sequence ID" value="TCT07511.1"/>
    <property type="molecule type" value="Genomic_DNA"/>
</dbReference>
<comment type="caution">
    <text evidence="4">The sequence shown here is derived from an EMBL/GenBank/DDBJ whole genome shotgun (WGS) entry which is preliminary data.</text>
</comment>
<dbReference type="Proteomes" id="UP000294664">
    <property type="component" value="Unassembled WGS sequence"/>
</dbReference>
<organism evidence="4 5">
    <name type="scientific">Aquabacter spiritensis</name>
    <dbReference type="NCBI Taxonomy" id="933073"/>
    <lineage>
        <taxon>Bacteria</taxon>
        <taxon>Pseudomonadati</taxon>
        <taxon>Pseudomonadota</taxon>
        <taxon>Alphaproteobacteria</taxon>
        <taxon>Hyphomicrobiales</taxon>
        <taxon>Xanthobacteraceae</taxon>
        <taxon>Aquabacter</taxon>
    </lineage>
</organism>
<dbReference type="Gene3D" id="3.40.50.300">
    <property type="entry name" value="P-loop containing nucleotide triphosphate hydrolases"/>
    <property type="match status" value="1"/>
</dbReference>
<protein>
    <submittedName>
        <fullName evidence="4">Pilus assembly protein CpaE</fullName>
    </submittedName>
</protein>
<dbReference type="InterPro" id="IPR050625">
    <property type="entry name" value="ParA/MinD_ATPase"/>
</dbReference>
<evidence type="ECO:0000256" key="2">
    <source>
        <dbReference type="ARBA" id="ARBA00022840"/>
    </source>
</evidence>
<evidence type="ECO:0000313" key="5">
    <source>
        <dbReference type="Proteomes" id="UP000294664"/>
    </source>
</evidence>
<keyword evidence="5" id="KW-1185">Reference proteome</keyword>
<accession>A0A4R3M2T1</accession>
<name>A0A4R3M2T1_9HYPH</name>
<dbReference type="InterPro" id="IPR011006">
    <property type="entry name" value="CheY-like_superfamily"/>
</dbReference>
<dbReference type="AlphaFoldDB" id="A0A4R3M2T1"/>
<keyword evidence="2" id="KW-0067">ATP-binding</keyword>
<dbReference type="PANTHER" id="PTHR43384">
    <property type="entry name" value="SEPTUM SITE-DETERMINING PROTEIN MIND HOMOLOG, CHLOROPLASTIC-RELATED"/>
    <property type="match status" value="1"/>
</dbReference>
<dbReference type="Gene3D" id="3.40.50.2300">
    <property type="match status" value="1"/>
</dbReference>
<keyword evidence="1" id="KW-0547">Nucleotide-binding</keyword>
<gene>
    <name evidence="4" type="ORF">EDC64_10128</name>
</gene>
<dbReference type="InterPro" id="IPR027417">
    <property type="entry name" value="P-loop_NTPase"/>
</dbReference>
<dbReference type="GO" id="GO:0016887">
    <property type="term" value="F:ATP hydrolysis activity"/>
    <property type="evidence" value="ECO:0007669"/>
    <property type="project" value="TreeGrafter"/>
</dbReference>
<dbReference type="GO" id="GO:0009898">
    <property type="term" value="C:cytoplasmic side of plasma membrane"/>
    <property type="evidence" value="ECO:0007669"/>
    <property type="project" value="TreeGrafter"/>
</dbReference>
<dbReference type="SUPFAM" id="SSF52540">
    <property type="entry name" value="P-loop containing nucleoside triphosphate hydrolases"/>
    <property type="match status" value="1"/>
</dbReference>
<dbReference type="PANTHER" id="PTHR43384:SF6">
    <property type="entry name" value="SEPTUM SITE-DETERMINING PROTEIN MIND HOMOLOG, CHLOROPLASTIC"/>
    <property type="match status" value="1"/>
</dbReference>
<dbReference type="GO" id="GO:0005524">
    <property type="term" value="F:ATP binding"/>
    <property type="evidence" value="ECO:0007669"/>
    <property type="project" value="UniProtKB-KW"/>
</dbReference>
<feature type="compositionally biased region" description="Low complexity" evidence="3">
    <location>
        <begin position="1"/>
        <end position="11"/>
    </location>
</feature>
<dbReference type="GO" id="GO:0005829">
    <property type="term" value="C:cytosol"/>
    <property type="evidence" value="ECO:0007669"/>
    <property type="project" value="TreeGrafter"/>
</dbReference>
<dbReference type="SUPFAM" id="SSF52172">
    <property type="entry name" value="CheY-like"/>
    <property type="match status" value="1"/>
</dbReference>